<evidence type="ECO:0000313" key="5">
    <source>
        <dbReference type="Proteomes" id="UP000199158"/>
    </source>
</evidence>
<dbReference type="InterPro" id="IPR013655">
    <property type="entry name" value="PAS_fold_3"/>
</dbReference>
<sequence>MLKINATKKTVQHIILASLILAIIIYSFYDFTHLVNNKLRAQTQTLLQENNQRIINTLEKRISDMFYTLNAISIFVREDPDLISDRTLKVLDKQTNINDFHSLSIITKDGKGYQSNGKMIDCSNSDFFIKSMTGGNCVASLECPATNSAEHIVFSVPIYKNDHIVSVLAGFCSTNIFSELLDIEIFNGKGYTYIIKQNGQIITQSMFQNDCSNYIDLLKNQEFERSYSLNKFVGDMAENKSGIMRYFKNGEPHIASYAPAGVNDWYVLTVVPARYVGSQTEDISHYALFLVLKELVVLLGLLIYVVYMQRCNTRELTDTNQKFEALTANIPGGVFRYAANEDWTFDFISEGLLQLFGCTEKRFRERFDNRVMNMVYQPDRNRVLQDINTQFARKDSYKLEFRIVSEDGKIHWLFDRGQLVKDTSGRYWVYVVVMDITATKLATEKLRLSEERYRIVSEQSHSVIFEYNLDTDEIFYTKNFEKKFGYPPVTHHFPQSNIQNNIVYSDDQLQYKNFFASIISGEKNYDEMECRILKSDGGYLWCQIQVSLIRGDESRPLKIVGRITDIDKSKRENERLKEASQRDPLTKLYNKAATQTLISNFLQDEGCDGFHALLFIDVDNFKGVNDNLGHLFGDAVLSRISQNMLQLFHPADIIGRIGGDEFVVFLKNVGSREIIMEKANDLCKVFHEIYTGNDQNYRISGSVGIAIYPTDGRTYKELIKNADFALYLVKNSGKDRYAFYKSE</sequence>
<evidence type="ECO:0000259" key="3">
    <source>
        <dbReference type="PROSITE" id="PS50887"/>
    </source>
</evidence>
<dbReference type="PANTHER" id="PTHR44757:SF2">
    <property type="entry name" value="BIOFILM ARCHITECTURE MAINTENANCE PROTEIN MBAA"/>
    <property type="match status" value="1"/>
</dbReference>
<feature type="transmembrane region" description="Helical" evidence="1">
    <location>
        <begin position="12"/>
        <end position="29"/>
    </location>
</feature>
<organism evidence="4 5">
    <name type="scientific">Hydrogenoanaerobacterium saccharovorans</name>
    <dbReference type="NCBI Taxonomy" id="474960"/>
    <lineage>
        <taxon>Bacteria</taxon>
        <taxon>Bacillati</taxon>
        <taxon>Bacillota</taxon>
        <taxon>Clostridia</taxon>
        <taxon>Eubacteriales</taxon>
        <taxon>Oscillospiraceae</taxon>
        <taxon>Hydrogenoanaerobacterium</taxon>
    </lineage>
</organism>
<dbReference type="EMBL" id="FOCG01000001">
    <property type="protein sequence ID" value="SEM79631.1"/>
    <property type="molecule type" value="Genomic_DNA"/>
</dbReference>
<dbReference type="SMART" id="SM00086">
    <property type="entry name" value="PAC"/>
    <property type="match status" value="2"/>
</dbReference>
<dbReference type="AlphaFoldDB" id="A0A1H8B9J8"/>
<dbReference type="NCBIfam" id="TIGR00229">
    <property type="entry name" value="sensory_box"/>
    <property type="match status" value="2"/>
</dbReference>
<keyword evidence="1" id="KW-0472">Membrane</keyword>
<dbReference type="Proteomes" id="UP000199158">
    <property type="component" value="Unassembled WGS sequence"/>
</dbReference>
<dbReference type="SUPFAM" id="SSF55785">
    <property type="entry name" value="PYP-like sensor domain (PAS domain)"/>
    <property type="match status" value="2"/>
</dbReference>
<dbReference type="InterPro" id="IPR029787">
    <property type="entry name" value="Nucleotide_cyclase"/>
</dbReference>
<evidence type="ECO:0000313" key="4">
    <source>
        <dbReference type="EMBL" id="SEM79631.1"/>
    </source>
</evidence>
<dbReference type="CDD" id="cd01949">
    <property type="entry name" value="GGDEF"/>
    <property type="match status" value="1"/>
</dbReference>
<dbReference type="InterPro" id="IPR000700">
    <property type="entry name" value="PAS-assoc_C"/>
</dbReference>
<dbReference type="Pfam" id="PF00990">
    <property type="entry name" value="GGDEF"/>
    <property type="match status" value="1"/>
</dbReference>
<name>A0A1H8B9J8_9FIRM</name>
<dbReference type="Gene3D" id="3.30.70.270">
    <property type="match status" value="1"/>
</dbReference>
<dbReference type="Pfam" id="PF08447">
    <property type="entry name" value="PAS_3"/>
    <property type="match status" value="2"/>
</dbReference>
<feature type="domain" description="GGDEF" evidence="3">
    <location>
        <begin position="609"/>
        <end position="742"/>
    </location>
</feature>
<feature type="domain" description="PAC" evidence="2">
    <location>
        <begin position="526"/>
        <end position="578"/>
    </location>
</feature>
<dbReference type="RefSeq" id="WP_162840867.1">
    <property type="nucleotide sequence ID" value="NZ_FOCG01000001.1"/>
</dbReference>
<dbReference type="STRING" id="474960.SAMN05216180_1792"/>
<evidence type="ECO:0000259" key="2">
    <source>
        <dbReference type="PROSITE" id="PS50113"/>
    </source>
</evidence>
<dbReference type="NCBIfam" id="TIGR00254">
    <property type="entry name" value="GGDEF"/>
    <property type="match status" value="1"/>
</dbReference>
<dbReference type="SUPFAM" id="SSF55073">
    <property type="entry name" value="Nucleotide cyclase"/>
    <property type="match status" value="1"/>
</dbReference>
<dbReference type="CDD" id="cd12912">
    <property type="entry name" value="PDC2_MCP_like"/>
    <property type="match status" value="1"/>
</dbReference>
<keyword evidence="1" id="KW-1133">Transmembrane helix</keyword>
<reference evidence="4 5" key="1">
    <citation type="submission" date="2016-10" db="EMBL/GenBank/DDBJ databases">
        <authorList>
            <person name="de Groot N.N."/>
        </authorList>
    </citation>
    <scope>NUCLEOTIDE SEQUENCE [LARGE SCALE GENOMIC DNA]</scope>
    <source>
        <strain evidence="4 5">CGMCC 1.5070</strain>
    </source>
</reference>
<gene>
    <name evidence="4" type="ORF">SAMN05216180_1792</name>
</gene>
<dbReference type="PROSITE" id="PS50113">
    <property type="entry name" value="PAC"/>
    <property type="match status" value="2"/>
</dbReference>
<dbReference type="InterPro" id="IPR043128">
    <property type="entry name" value="Rev_trsase/Diguanyl_cyclase"/>
</dbReference>
<dbReference type="InterPro" id="IPR000014">
    <property type="entry name" value="PAS"/>
</dbReference>
<feature type="domain" description="PAC" evidence="2">
    <location>
        <begin position="397"/>
        <end position="448"/>
    </location>
</feature>
<proteinExistence type="predicted"/>
<dbReference type="SMART" id="SM00267">
    <property type="entry name" value="GGDEF"/>
    <property type="match status" value="1"/>
</dbReference>
<evidence type="ECO:0000256" key="1">
    <source>
        <dbReference type="SAM" id="Phobius"/>
    </source>
</evidence>
<dbReference type="InterPro" id="IPR052155">
    <property type="entry name" value="Biofilm_reg_signaling"/>
</dbReference>
<accession>A0A1H8B9J8</accession>
<dbReference type="InterPro" id="IPR000160">
    <property type="entry name" value="GGDEF_dom"/>
</dbReference>
<dbReference type="CDD" id="cd00130">
    <property type="entry name" value="PAS"/>
    <property type="match status" value="2"/>
</dbReference>
<dbReference type="PANTHER" id="PTHR44757">
    <property type="entry name" value="DIGUANYLATE CYCLASE DGCP"/>
    <property type="match status" value="1"/>
</dbReference>
<keyword evidence="5" id="KW-1185">Reference proteome</keyword>
<protein>
    <submittedName>
        <fullName evidence="4">PAS domain S-box-containing protein/diguanylate cyclase (GGDEF) domain-containing protein</fullName>
    </submittedName>
</protein>
<dbReference type="PROSITE" id="PS50887">
    <property type="entry name" value="GGDEF"/>
    <property type="match status" value="1"/>
</dbReference>
<dbReference type="Gene3D" id="3.30.450.20">
    <property type="entry name" value="PAS domain"/>
    <property type="match status" value="3"/>
</dbReference>
<dbReference type="InterPro" id="IPR001610">
    <property type="entry name" value="PAC"/>
</dbReference>
<dbReference type="InterPro" id="IPR035965">
    <property type="entry name" value="PAS-like_dom_sf"/>
</dbReference>
<keyword evidence="1" id="KW-0812">Transmembrane</keyword>